<evidence type="ECO:0000256" key="2">
    <source>
        <dbReference type="ARBA" id="ARBA00023002"/>
    </source>
</evidence>
<name>F8AD45_THEID</name>
<dbReference type="STRING" id="667014.Thein_2070"/>
<keyword evidence="7" id="KW-1185">Reference proteome</keyword>
<evidence type="ECO:0000313" key="7">
    <source>
        <dbReference type="Proteomes" id="UP000006793"/>
    </source>
</evidence>
<evidence type="ECO:0000259" key="5">
    <source>
        <dbReference type="Pfam" id="PF02662"/>
    </source>
</evidence>
<dbReference type="OrthoDB" id="9785566at2"/>
<evidence type="ECO:0000256" key="1">
    <source>
        <dbReference type="ARBA" id="ARBA00022723"/>
    </source>
</evidence>
<evidence type="ECO:0000256" key="4">
    <source>
        <dbReference type="ARBA" id="ARBA00023014"/>
    </source>
</evidence>
<dbReference type="eggNOG" id="COG1908">
    <property type="taxonomic scope" value="Bacteria"/>
</dbReference>
<dbReference type="AlphaFoldDB" id="F8AD45"/>
<keyword evidence="4" id="KW-0411">Iron-sulfur</keyword>
<protein>
    <submittedName>
        <fullName evidence="6">Methyl-viologen-reducing hydrogenase delta subunit</fullName>
    </submittedName>
</protein>
<keyword evidence="2" id="KW-0560">Oxidoreductase</keyword>
<keyword evidence="3" id="KW-0408">Iron</keyword>
<dbReference type="InterPro" id="IPR003813">
    <property type="entry name" value="MvhD/FlpD"/>
</dbReference>
<dbReference type="Pfam" id="PF02662">
    <property type="entry name" value="FlpD"/>
    <property type="match status" value="1"/>
</dbReference>
<dbReference type="GO" id="GO:0016491">
    <property type="term" value="F:oxidoreductase activity"/>
    <property type="evidence" value="ECO:0007669"/>
    <property type="project" value="UniProtKB-KW"/>
</dbReference>
<dbReference type="HOGENOM" id="CLU_095272_2_0_0"/>
<evidence type="ECO:0000313" key="6">
    <source>
        <dbReference type="EMBL" id="AEH45920.1"/>
    </source>
</evidence>
<evidence type="ECO:0000256" key="3">
    <source>
        <dbReference type="ARBA" id="ARBA00023004"/>
    </source>
</evidence>
<dbReference type="GO" id="GO:0046872">
    <property type="term" value="F:metal ion binding"/>
    <property type="evidence" value="ECO:0007669"/>
    <property type="project" value="UniProtKB-KW"/>
</dbReference>
<proteinExistence type="predicted"/>
<gene>
    <name evidence="6" type="ordered locus">Thein_2070</name>
</gene>
<reference evidence="7" key="1">
    <citation type="submission" date="2011-04" db="EMBL/GenBank/DDBJ databases">
        <title>The complete genome of Thermodesulfatator indicus DSM 15286.</title>
        <authorList>
            <person name="Lucas S."/>
            <person name="Copeland A."/>
            <person name="Lapidus A."/>
            <person name="Bruce D."/>
            <person name="Goodwin L."/>
            <person name="Pitluck S."/>
            <person name="Peters L."/>
            <person name="Kyrpides N."/>
            <person name="Mavromatis K."/>
            <person name="Pagani I."/>
            <person name="Ivanova N."/>
            <person name="Saunders L."/>
            <person name="Detter J.C."/>
            <person name="Tapia R."/>
            <person name="Han C."/>
            <person name="Land M."/>
            <person name="Hauser L."/>
            <person name="Markowitz V."/>
            <person name="Cheng J.-F."/>
            <person name="Hugenholtz P."/>
            <person name="Woyke T."/>
            <person name="Wu D."/>
            <person name="Spring S."/>
            <person name="Schroeder M."/>
            <person name="Brambilla E."/>
            <person name="Klenk H.-P."/>
            <person name="Eisen J.A."/>
        </authorList>
    </citation>
    <scope>NUCLEOTIDE SEQUENCE [LARGE SCALE GENOMIC DNA]</scope>
    <source>
        <strain evidence="7">DSM 15286 / JCM 11887 / CIR29812</strain>
    </source>
</reference>
<dbReference type="PaxDb" id="667014-Thein_2070"/>
<dbReference type="InParanoid" id="F8AD45"/>
<feature type="domain" description="F420-non-reducing hydrogenase iron-sulfur subunit D" evidence="5">
    <location>
        <begin position="8"/>
        <end position="130"/>
    </location>
</feature>
<dbReference type="RefSeq" id="WP_013908659.1">
    <property type="nucleotide sequence ID" value="NC_015681.1"/>
</dbReference>
<organism evidence="6 7">
    <name type="scientific">Thermodesulfatator indicus (strain DSM 15286 / JCM 11887 / CIR29812)</name>
    <dbReference type="NCBI Taxonomy" id="667014"/>
    <lineage>
        <taxon>Bacteria</taxon>
        <taxon>Pseudomonadati</taxon>
        <taxon>Thermodesulfobacteriota</taxon>
        <taxon>Thermodesulfobacteria</taxon>
        <taxon>Thermodesulfobacteriales</taxon>
        <taxon>Thermodesulfatatoraceae</taxon>
        <taxon>Thermodesulfatator</taxon>
    </lineage>
</organism>
<dbReference type="EMBL" id="CP002683">
    <property type="protein sequence ID" value="AEH45920.1"/>
    <property type="molecule type" value="Genomic_DNA"/>
</dbReference>
<dbReference type="Proteomes" id="UP000006793">
    <property type="component" value="Chromosome"/>
</dbReference>
<dbReference type="KEGG" id="tid:Thein_2070"/>
<accession>F8AD45</accession>
<sequence>MSGFEPKIVAFLCNWCSYAGADLAGVSRRAYPPSLRIIRVPCSSRVTPAMILSALKSGADGVLVSGCHPGDCHYLTGNLFARRRFFMLRKLLEFVGIEPERVEFVWVSASEGNVFAELVKEMTESLRRLGPNLKFRKTLRKEIL</sequence>
<dbReference type="GO" id="GO:0051536">
    <property type="term" value="F:iron-sulfur cluster binding"/>
    <property type="evidence" value="ECO:0007669"/>
    <property type="project" value="UniProtKB-KW"/>
</dbReference>
<reference evidence="6 7" key="2">
    <citation type="journal article" date="2012" name="Stand. Genomic Sci.">
        <title>Complete genome sequence of the thermophilic sulfate-reducing ocean bacterium Thermodesulfatator indicus type strain (CIR29812(T)).</title>
        <authorList>
            <person name="Anderson I."/>
            <person name="Saunders E."/>
            <person name="Lapidus A."/>
            <person name="Nolan M."/>
            <person name="Lucas S."/>
            <person name="Tice H."/>
            <person name="Del Rio T.G."/>
            <person name="Cheng J.F."/>
            <person name="Han C."/>
            <person name="Tapia R."/>
            <person name="Goodwin L.A."/>
            <person name="Pitluck S."/>
            <person name="Liolios K."/>
            <person name="Mavromatis K."/>
            <person name="Pagani I."/>
            <person name="Ivanova N."/>
            <person name="Mikhailova N."/>
            <person name="Pati A."/>
            <person name="Chen A."/>
            <person name="Palaniappan K."/>
            <person name="Land M."/>
            <person name="Hauser L."/>
            <person name="Jeffries C.D."/>
            <person name="Chang Y.J."/>
            <person name="Brambilla E.M."/>
            <person name="Rohde M."/>
            <person name="Spring S."/>
            <person name="Goker M."/>
            <person name="Detter J.C."/>
            <person name="Woyke T."/>
            <person name="Bristow J."/>
            <person name="Eisen J.A."/>
            <person name="Markowitz V."/>
            <person name="Hugenholtz P."/>
            <person name="Kyrpides N.C."/>
            <person name="Klenk H.P."/>
        </authorList>
    </citation>
    <scope>NUCLEOTIDE SEQUENCE [LARGE SCALE GENOMIC DNA]</scope>
    <source>
        <strain evidence="7">DSM 15286 / JCM 11887 / CIR29812</strain>
    </source>
</reference>
<keyword evidence="1" id="KW-0479">Metal-binding</keyword>